<sequence length="133" mass="15219">MIEQSTKAEQYIILPENTTLDNKPFYIVNATDADSGENSRLIYSFSPLANSLIPMKFHIDSINGAITIREPLDYEVYSERQFLLPIIVKDSDISDNIPTLMIQENITIPEGHIFTKPIIRFYIKDEDEVSHGK</sequence>
<dbReference type="GO" id="GO:0007156">
    <property type="term" value="P:homophilic cell adhesion via plasma membrane adhesion molecules"/>
    <property type="evidence" value="ECO:0007669"/>
    <property type="project" value="InterPro"/>
</dbReference>
<dbReference type="InterPro" id="IPR002126">
    <property type="entry name" value="Cadherin-like_dom"/>
</dbReference>
<evidence type="ECO:0000256" key="1">
    <source>
        <dbReference type="ARBA" id="ARBA00004167"/>
    </source>
</evidence>
<dbReference type="GO" id="GO:0005886">
    <property type="term" value="C:plasma membrane"/>
    <property type="evidence" value="ECO:0007669"/>
    <property type="project" value="TreeGrafter"/>
</dbReference>
<dbReference type="PROSITE" id="PS50268">
    <property type="entry name" value="CADHERIN_2"/>
    <property type="match status" value="1"/>
</dbReference>
<protein>
    <recommendedName>
        <fullName evidence="6">Cadherin domain-containing protein</fullName>
    </recommendedName>
</protein>
<dbReference type="AlphaFoldDB" id="A0A430QTS3"/>
<evidence type="ECO:0000313" key="8">
    <source>
        <dbReference type="Proteomes" id="UP000290809"/>
    </source>
</evidence>
<evidence type="ECO:0000256" key="5">
    <source>
        <dbReference type="PROSITE-ProRule" id="PRU00043"/>
    </source>
</evidence>
<organism evidence="7 8">
    <name type="scientific">Schistosoma bovis</name>
    <name type="common">Blood fluke</name>
    <dbReference type="NCBI Taxonomy" id="6184"/>
    <lineage>
        <taxon>Eukaryota</taxon>
        <taxon>Metazoa</taxon>
        <taxon>Spiralia</taxon>
        <taxon>Lophotrochozoa</taxon>
        <taxon>Platyhelminthes</taxon>
        <taxon>Trematoda</taxon>
        <taxon>Digenea</taxon>
        <taxon>Strigeidida</taxon>
        <taxon>Schistosomatoidea</taxon>
        <taxon>Schistosomatidae</taxon>
        <taxon>Schistosoma</taxon>
    </lineage>
</organism>
<dbReference type="CDD" id="cd11304">
    <property type="entry name" value="Cadherin_repeat"/>
    <property type="match status" value="1"/>
</dbReference>
<dbReference type="PANTHER" id="PTHR24028">
    <property type="entry name" value="CADHERIN-87A"/>
    <property type="match status" value="1"/>
</dbReference>
<comment type="subcellular location">
    <subcellularLocation>
        <location evidence="1">Membrane</location>
        <topology evidence="1">Single-pass membrane protein</topology>
    </subcellularLocation>
</comment>
<evidence type="ECO:0000256" key="4">
    <source>
        <dbReference type="ARBA" id="ARBA00023180"/>
    </source>
</evidence>
<proteinExistence type="predicted"/>
<dbReference type="InterPro" id="IPR050174">
    <property type="entry name" value="Protocadherin/Cadherin-CA"/>
</dbReference>
<dbReference type="SMART" id="SM00112">
    <property type="entry name" value="CA"/>
    <property type="match status" value="1"/>
</dbReference>
<evidence type="ECO:0000256" key="2">
    <source>
        <dbReference type="ARBA" id="ARBA00022692"/>
    </source>
</evidence>
<dbReference type="Gene3D" id="2.60.40.60">
    <property type="entry name" value="Cadherins"/>
    <property type="match status" value="1"/>
</dbReference>
<keyword evidence="5" id="KW-0106">Calcium</keyword>
<dbReference type="GO" id="GO:0005509">
    <property type="term" value="F:calcium ion binding"/>
    <property type="evidence" value="ECO:0007669"/>
    <property type="project" value="UniProtKB-UniRule"/>
</dbReference>
<dbReference type="SUPFAM" id="SSF49313">
    <property type="entry name" value="Cadherin-like"/>
    <property type="match status" value="1"/>
</dbReference>
<keyword evidence="8" id="KW-1185">Reference proteome</keyword>
<comment type="caution">
    <text evidence="7">The sequence shown here is derived from an EMBL/GenBank/DDBJ whole genome shotgun (WGS) entry which is preliminary data.</text>
</comment>
<keyword evidence="3" id="KW-0472">Membrane</keyword>
<evidence type="ECO:0000259" key="6">
    <source>
        <dbReference type="PROSITE" id="PS50268"/>
    </source>
</evidence>
<keyword evidence="3" id="KW-1133">Transmembrane helix</keyword>
<keyword evidence="4" id="KW-0325">Glycoprotein</keyword>
<feature type="non-terminal residue" evidence="7">
    <location>
        <position position="133"/>
    </location>
</feature>
<dbReference type="Proteomes" id="UP000290809">
    <property type="component" value="Unassembled WGS sequence"/>
</dbReference>
<feature type="domain" description="Cadherin" evidence="6">
    <location>
        <begin position="6"/>
        <end position="119"/>
    </location>
</feature>
<dbReference type="InterPro" id="IPR015919">
    <property type="entry name" value="Cadherin-like_sf"/>
</dbReference>
<reference evidence="7 8" key="1">
    <citation type="journal article" date="2019" name="PLoS Pathog.">
        <title>Genome sequence of the bovine parasite Schistosoma bovis Tanzania.</title>
        <authorList>
            <person name="Oey H."/>
            <person name="Zakrzewski M."/>
            <person name="Gobert G."/>
            <person name="Gravermann K."/>
            <person name="Stoye J."/>
            <person name="Jones M."/>
            <person name="Mcmanus D."/>
            <person name="Krause L."/>
        </authorList>
    </citation>
    <scope>NUCLEOTIDE SEQUENCE [LARGE SCALE GENOMIC DNA]</scope>
    <source>
        <strain evidence="7 8">TAN1997</strain>
    </source>
</reference>
<name>A0A430QTS3_SCHBO</name>
<dbReference type="PANTHER" id="PTHR24028:SF146">
    <property type="entry name" value="CADHERIN 96CB, ISOFORM D-RELATED"/>
    <property type="match status" value="1"/>
</dbReference>
<dbReference type="STRING" id="6184.A0A430QTS3"/>
<dbReference type="Pfam" id="PF00028">
    <property type="entry name" value="Cadherin"/>
    <property type="match status" value="1"/>
</dbReference>
<keyword evidence="2" id="KW-0812">Transmembrane</keyword>
<evidence type="ECO:0000256" key="3">
    <source>
        <dbReference type="ARBA" id="ARBA00022989"/>
    </source>
</evidence>
<evidence type="ECO:0000313" key="7">
    <source>
        <dbReference type="EMBL" id="RTG91105.1"/>
    </source>
</evidence>
<accession>A0A430QTS3</accession>
<dbReference type="EMBL" id="QMKO01000588">
    <property type="protein sequence ID" value="RTG91105.1"/>
    <property type="molecule type" value="Genomic_DNA"/>
</dbReference>
<gene>
    <name evidence="7" type="ORF">DC041_0008561</name>
</gene>